<evidence type="ECO:0000256" key="1">
    <source>
        <dbReference type="ARBA" id="ARBA00004370"/>
    </source>
</evidence>
<dbReference type="GO" id="GO:0003924">
    <property type="term" value="F:GTPase activity"/>
    <property type="evidence" value="ECO:0007669"/>
    <property type="project" value="InterPro"/>
</dbReference>
<feature type="domain" description="Dynamin N-terminal" evidence="6">
    <location>
        <begin position="46"/>
        <end position="209"/>
    </location>
</feature>
<reference evidence="7" key="1">
    <citation type="submission" date="2018-05" db="EMBL/GenBank/DDBJ databases">
        <authorList>
            <person name="Lanie J.A."/>
            <person name="Ng W.-L."/>
            <person name="Kazmierczak K.M."/>
            <person name="Andrzejewski T.M."/>
            <person name="Davidsen T.M."/>
            <person name="Wayne K.J."/>
            <person name="Tettelin H."/>
            <person name="Glass J.I."/>
            <person name="Rusch D."/>
            <person name="Podicherti R."/>
            <person name="Tsui H.-C.T."/>
            <person name="Winkler M.E."/>
        </authorList>
    </citation>
    <scope>NUCLEOTIDE SEQUENCE</scope>
</reference>
<keyword evidence="5" id="KW-0472">Membrane</keyword>
<dbReference type="Gene3D" id="3.40.50.300">
    <property type="entry name" value="P-loop containing nucleotide triphosphate hydrolases"/>
    <property type="match status" value="1"/>
</dbReference>
<dbReference type="InterPro" id="IPR045063">
    <property type="entry name" value="Dynamin_N"/>
</dbReference>
<evidence type="ECO:0000256" key="4">
    <source>
        <dbReference type="ARBA" id="ARBA00023134"/>
    </source>
</evidence>
<name>A0A382N4B4_9ZZZZ</name>
<dbReference type="EMBL" id="UINC01097922">
    <property type="protein sequence ID" value="SVC56024.1"/>
    <property type="molecule type" value="Genomic_DNA"/>
</dbReference>
<feature type="non-terminal residue" evidence="7">
    <location>
        <position position="1"/>
    </location>
</feature>
<gene>
    <name evidence="7" type="ORF">METZ01_LOCUS308878</name>
</gene>
<dbReference type="InterPro" id="IPR027094">
    <property type="entry name" value="Mitofusin_fam"/>
</dbReference>
<protein>
    <recommendedName>
        <fullName evidence="6">Dynamin N-terminal domain-containing protein</fullName>
    </recommendedName>
</protein>
<dbReference type="GO" id="GO:0016020">
    <property type="term" value="C:membrane"/>
    <property type="evidence" value="ECO:0007669"/>
    <property type="project" value="UniProtKB-SubCell"/>
</dbReference>
<organism evidence="7">
    <name type="scientific">marine metagenome</name>
    <dbReference type="NCBI Taxonomy" id="408172"/>
    <lineage>
        <taxon>unclassified sequences</taxon>
        <taxon>metagenomes</taxon>
        <taxon>ecological metagenomes</taxon>
    </lineage>
</organism>
<keyword evidence="4" id="KW-0342">GTP-binding</keyword>
<dbReference type="PANTHER" id="PTHR10465:SF0">
    <property type="entry name" value="SARCALUMENIN"/>
    <property type="match status" value="1"/>
</dbReference>
<evidence type="ECO:0000256" key="2">
    <source>
        <dbReference type="ARBA" id="ARBA00022741"/>
    </source>
</evidence>
<feature type="non-terminal residue" evidence="7">
    <location>
        <position position="298"/>
    </location>
</feature>
<dbReference type="PANTHER" id="PTHR10465">
    <property type="entry name" value="TRANSMEMBRANE GTPASE FZO1"/>
    <property type="match status" value="1"/>
</dbReference>
<dbReference type="Pfam" id="PF00350">
    <property type="entry name" value="Dynamin_N"/>
    <property type="match status" value="1"/>
</dbReference>
<evidence type="ECO:0000259" key="6">
    <source>
        <dbReference type="Pfam" id="PF00350"/>
    </source>
</evidence>
<dbReference type="AlphaFoldDB" id="A0A382N4B4"/>
<dbReference type="SUPFAM" id="SSF52540">
    <property type="entry name" value="P-loop containing nucleoside triphosphate hydrolases"/>
    <property type="match status" value="1"/>
</dbReference>
<evidence type="ECO:0000313" key="7">
    <source>
        <dbReference type="EMBL" id="SVC56024.1"/>
    </source>
</evidence>
<dbReference type="GO" id="GO:0005525">
    <property type="term" value="F:GTP binding"/>
    <property type="evidence" value="ECO:0007669"/>
    <property type="project" value="UniProtKB-KW"/>
</dbReference>
<accession>A0A382N4B4</accession>
<evidence type="ECO:0000256" key="5">
    <source>
        <dbReference type="ARBA" id="ARBA00023136"/>
    </source>
</evidence>
<sequence length="298" mass="32967">MSSIENYRNSIKETLNKQIQLQHSLNMDQNDSQDIIESLQSGELIVSVAGEINRGKSTFLNALMGNKIFPSRATVCTAGVTVLDNGESPLAEVVFNNGKKEKIDLTGGEPAKILAGHISRTNENVREISSLNIKYPNPFSGNGILLVDTPGVNDPENWREEITYNYLSASDAVIMLLDPVQPLSKSEVEFLKDKILDSCIEKLIFVVNKIDDIPLQDRSTVLNRIESGLSKYVTTPDIYALSSKQALTAKMNKDDNLFISSGFKRFEEELLQFLMKGRGGALLETKINRGLAVVDNIN</sequence>
<proteinExistence type="predicted"/>
<dbReference type="CDD" id="cd09912">
    <property type="entry name" value="DLP_2"/>
    <property type="match status" value="1"/>
</dbReference>
<comment type="subcellular location">
    <subcellularLocation>
        <location evidence="1">Membrane</location>
    </subcellularLocation>
</comment>
<keyword evidence="2" id="KW-0547">Nucleotide-binding</keyword>
<evidence type="ECO:0000256" key="3">
    <source>
        <dbReference type="ARBA" id="ARBA00022801"/>
    </source>
</evidence>
<keyword evidence="3" id="KW-0378">Hydrolase</keyword>
<dbReference type="InterPro" id="IPR027417">
    <property type="entry name" value="P-loop_NTPase"/>
</dbReference>